<reference evidence="8" key="1">
    <citation type="journal article" date="2023" name="Mol. Biol. Evol.">
        <title>Third-Generation Sequencing Reveals the Adaptive Role of the Epigenome in Three Deep-Sea Polychaetes.</title>
        <authorList>
            <person name="Perez M."/>
            <person name="Aroh O."/>
            <person name="Sun Y."/>
            <person name="Lan Y."/>
            <person name="Juniper S.K."/>
            <person name="Young C.R."/>
            <person name="Angers B."/>
            <person name="Qian P.Y."/>
        </authorList>
    </citation>
    <scope>NUCLEOTIDE SEQUENCE</scope>
    <source>
        <strain evidence="8">R07B-5</strain>
    </source>
</reference>
<evidence type="ECO:0000256" key="1">
    <source>
        <dbReference type="ARBA" id="ARBA00004123"/>
    </source>
</evidence>
<dbReference type="InterPro" id="IPR000014">
    <property type="entry name" value="PAS"/>
</dbReference>
<dbReference type="Pfam" id="PF00989">
    <property type="entry name" value="PAS"/>
    <property type="match status" value="1"/>
</dbReference>
<dbReference type="Pfam" id="PF08447">
    <property type="entry name" value="PAS_3"/>
    <property type="match status" value="1"/>
</dbReference>
<dbReference type="PROSITE" id="PS50112">
    <property type="entry name" value="PAS"/>
    <property type="match status" value="2"/>
</dbReference>
<dbReference type="FunFam" id="3.30.450.20:FF:000074">
    <property type="entry name" value="Aryl hydrocarbon receptor"/>
    <property type="match status" value="1"/>
</dbReference>
<evidence type="ECO:0000259" key="7">
    <source>
        <dbReference type="PROSITE" id="PS50112"/>
    </source>
</evidence>
<organism evidence="8 9">
    <name type="scientific">Ridgeia piscesae</name>
    <name type="common">Tubeworm</name>
    <dbReference type="NCBI Taxonomy" id="27915"/>
    <lineage>
        <taxon>Eukaryota</taxon>
        <taxon>Metazoa</taxon>
        <taxon>Spiralia</taxon>
        <taxon>Lophotrochozoa</taxon>
        <taxon>Annelida</taxon>
        <taxon>Polychaeta</taxon>
        <taxon>Sedentaria</taxon>
        <taxon>Canalipalpata</taxon>
        <taxon>Sabellida</taxon>
        <taxon>Siboglinidae</taxon>
        <taxon>Ridgeia</taxon>
    </lineage>
</organism>
<dbReference type="InterPro" id="IPR013767">
    <property type="entry name" value="PAS_fold"/>
</dbReference>
<protein>
    <recommendedName>
        <fullName evidence="7">PAS domain-containing protein</fullName>
    </recommendedName>
</protein>
<evidence type="ECO:0000256" key="6">
    <source>
        <dbReference type="ARBA" id="ARBA00023242"/>
    </source>
</evidence>
<evidence type="ECO:0000313" key="8">
    <source>
        <dbReference type="EMBL" id="KAK2179298.1"/>
    </source>
</evidence>
<dbReference type="GO" id="GO:0034751">
    <property type="term" value="C:aryl hydrocarbon receptor complex"/>
    <property type="evidence" value="ECO:0007669"/>
    <property type="project" value="TreeGrafter"/>
</dbReference>
<gene>
    <name evidence="8" type="ORF">NP493_497g01001</name>
</gene>
<feature type="domain" description="PAS" evidence="7">
    <location>
        <begin position="211"/>
        <end position="247"/>
    </location>
</feature>
<dbReference type="GO" id="GO:0000976">
    <property type="term" value="F:transcription cis-regulatory region binding"/>
    <property type="evidence" value="ECO:0007669"/>
    <property type="project" value="TreeGrafter"/>
</dbReference>
<dbReference type="PANTHER" id="PTHR10649:SF12">
    <property type="entry name" value="SPINELESS, ISOFORM C"/>
    <property type="match status" value="1"/>
</dbReference>
<evidence type="ECO:0000256" key="5">
    <source>
        <dbReference type="ARBA" id="ARBA00023163"/>
    </source>
</evidence>
<keyword evidence="5" id="KW-0804">Transcription</keyword>
<keyword evidence="2" id="KW-0805">Transcription regulation</keyword>
<dbReference type="GO" id="GO:0004879">
    <property type="term" value="F:nuclear receptor activity"/>
    <property type="evidence" value="ECO:0007669"/>
    <property type="project" value="TreeGrafter"/>
</dbReference>
<comment type="caution">
    <text evidence="8">The sequence shown here is derived from an EMBL/GenBank/DDBJ whole genome shotgun (WGS) entry which is preliminary data.</text>
</comment>
<dbReference type="GO" id="GO:0005634">
    <property type="term" value="C:nucleus"/>
    <property type="evidence" value="ECO:0007669"/>
    <property type="project" value="UniProtKB-SubCell"/>
</dbReference>
<accession>A0AAD9KX44</accession>
<dbReference type="FunFam" id="3.30.450.20:FF:000069">
    <property type="entry name" value="Aryl hydrocarbon receptor"/>
    <property type="match status" value="1"/>
</dbReference>
<keyword evidence="6" id="KW-0539">Nucleus</keyword>
<evidence type="ECO:0000256" key="4">
    <source>
        <dbReference type="ARBA" id="ARBA00023159"/>
    </source>
</evidence>
<dbReference type="GO" id="GO:0006805">
    <property type="term" value="P:xenobiotic metabolic process"/>
    <property type="evidence" value="ECO:0007669"/>
    <property type="project" value="InterPro"/>
</dbReference>
<dbReference type="InterPro" id="IPR039091">
    <property type="entry name" value="AHR/AHRR"/>
</dbReference>
<comment type="subcellular location">
    <subcellularLocation>
        <location evidence="1">Nucleus</location>
    </subcellularLocation>
</comment>
<keyword evidence="3" id="KW-0238">DNA-binding</keyword>
<keyword evidence="4" id="KW-0010">Activator</keyword>
<dbReference type="Gene3D" id="3.30.450.20">
    <property type="entry name" value="PAS domain"/>
    <property type="match status" value="2"/>
</dbReference>
<evidence type="ECO:0000256" key="2">
    <source>
        <dbReference type="ARBA" id="ARBA00023015"/>
    </source>
</evidence>
<keyword evidence="9" id="KW-1185">Reference proteome</keyword>
<evidence type="ECO:0000313" key="9">
    <source>
        <dbReference type="Proteomes" id="UP001209878"/>
    </source>
</evidence>
<name>A0AAD9KX44_RIDPI</name>
<dbReference type="EMBL" id="JAODUO010000499">
    <property type="protein sequence ID" value="KAK2179298.1"/>
    <property type="molecule type" value="Genomic_DNA"/>
</dbReference>
<dbReference type="SUPFAM" id="SSF55785">
    <property type="entry name" value="PYP-like sensor domain (PAS domain)"/>
    <property type="match status" value="2"/>
</dbReference>
<dbReference type="PANTHER" id="PTHR10649">
    <property type="entry name" value="ARYL HYDROCARBON RECEPTOR"/>
    <property type="match status" value="1"/>
</dbReference>
<evidence type="ECO:0000256" key="3">
    <source>
        <dbReference type="ARBA" id="ARBA00023125"/>
    </source>
</evidence>
<dbReference type="InterPro" id="IPR013655">
    <property type="entry name" value="PAS_fold_3"/>
</dbReference>
<dbReference type="Proteomes" id="UP001209878">
    <property type="component" value="Unassembled WGS sequence"/>
</dbReference>
<dbReference type="InterPro" id="IPR035965">
    <property type="entry name" value="PAS-like_dom_sf"/>
</dbReference>
<dbReference type="CDD" id="cd00130">
    <property type="entry name" value="PAS"/>
    <property type="match status" value="2"/>
</dbReference>
<dbReference type="AlphaFoldDB" id="A0AAD9KX44"/>
<sequence>MASLLGRLASLQERYAREGRHHLVSHNHHLYAEPGFTDTDCVLQALSGFLFAVSSDGEVFFASRTVEQYLGFHQSDIIHQSALELIHSEDRDEFKSQLNWRSRLPQDHADMTIQQVLMPENAHLLHRCFTVRFRCLLDNTSGFITLEISGRFKVLLGQAMKADEPPLAMFALCCPFGPLPLLDVPPRDYTFKSKHKMDMSPLSMDPRGKLLFGYIEAELAEKGGYDLIHPDDLTYYAAAHEELIKTGSSGLIAYRLMTKDFHWIWLQSSTKVIYKNSKPDYVIATHRHLTEDEGRELVGKRGNEFKLPYPIIDSDPTGLGSTLEEEELGKLKSSRNKKSKTQLRDYLQAGRKRKTPYREVYPTLNGYNPYLSLNGYPSCQTAGDVKAELMYPYSGGNFGLDGDLYRTGYHTFAGSMYPGTDGLRLDTDKHSYTNGYYLEPRQYQHTLQYHGNGYSDLMAQTSKYGYDVAKFSYCDPMSSYGLDLTKRGHYEDEISRYESDLRKYAAYSGYSAAEKVSRVNGTYDTLRSDGSLENGRDSLMSCGGGVPHNTSPPCSLYRPDTNTGTAIDRYAERESALKLVSSSSMQPPGGDCSKQAALPLNAHMSVIRLASPRAKSPRTNATSLYSIDTECPASMSADCSAATWPTCRKSAGQCNKASPAEHGASPVLQQPMATTEVVSCIVQPNVNKQNSAPAQLSSVITNGNGVLTAPTSVIQQPLSRNRSCDKEQPISGSIAIPIVKSSSWVHNLPTASYDWHLSASDAYVCHQRALRGDGFVTADSVVGANHPRTIMETPKLASVRAGETRHELQKALLTFMPSVTST</sequence>
<proteinExistence type="predicted"/>
<dbReference type="SMART" id="SM00091">
    <property type="entry name" value="PAS"/>
    <property type="match status" value="2"/>
</dbReference>
<feature type="domain" description="PAS" evidence="7">
    <location>
        <begin position="42"/>
        <end position="99"/>
    </location>
</feature>